<sequence>MGSMRRPVLAKSFLLVNGSALASLPRLRVFWSSNAQQRFFWRTDVRGAAPALSTNVTHRGGLLRLQPLEGVGHFVGLHLDGGLTLYHGDSGAVVATLQLEPAGYANQTAPSLQFDPAHSLLFVAVPARGAIHAVQLTLPDDAAEHSDHDGHDHSSDGVSRNYLRRSLSRRSLLQQQATEAPAAADSGAAPVLQLVRSVAVGGSPGGMTVAYMPGVGVTAAAK</sequence>
<dbReference type="AlphaFoldDB" id="A0A150G7W1"/>
<dbReference type="OrthoDB" id="534702at2759"/>
<evidence type="ECO:0000313" key="3">
    <source>
        <dbReference type="Proteomes" id="UP000075714"/>
    </source>
</evidence>
<keyword evidence="1" id="KW-0732">Signal</keyword>
<dbReference type="Proteomes" id="UP000075714">
    <property type="component" value="Unassembled WGS sequence"/>
</dbReference>
<evidence type="ECO:0000313" key="2">
    <source>
        <dbReference type="EMBL" id="KXZ45932.1"/>
    </source>
</evidence>
<protein>
    <submittedName>
        <fullName evidence="2">Uncharacterized protein</fullName>
    </submittedName>
</protein>
<dbReference type="SUPFAM" id="SSF101908">
    <property type="entry name" value="Putative isomerase YbhE"/>
    <property type="match status" value="1"/>
</dbReference>
<dbReference type="EMBL" id="LSYV01000050">
    <property type="protein sequence ID" value="KXZ45932.1"/>
    <property type="molecule type" value="Genomic_DNA"/>
</dbReference>
<organism evidence="2 3">
    <name type="scientific">Gonium pectorale</name>
    <name type="common">Green alga</name>
    <dbReference type="NCBI Taxonomy" id="33097"/>
    <lineage>
        <taxon>Eukaryota</taxon>
        <taxon>Viridiplantae</taxon>
        <taxon>Chlorophyta</taxon>
        <taxon>core chlorophytes</taxon>
        <taxon>Chlorophyceae</taxon>
        <taxon>CS clade</taxon>
        <taxon>Chlamydomonadales</taxon>
        <taxon>Volvocaceae</taxon>
        <taxon>Gonium</taxon>
    </lineage>
</organism>
<feature type="signal peptide" evidence="1">
    <location>
        <begin position="1"/>
        <end position="22"/>
    </location>
</feature>
<proteinExistence type="predicted"/>
<evidence type="ECO:0000256" key="1">
    <source>
        <dbReference type="SAM" id="SignalP"/>
    </source>
</evidence>
<reference evidence="3" key="1">
    <citation type="journal article" date="2016" name="Nat. Commun.">
        <title>The Gonium pectorale genome demonstrates co-option of cell cycle regulation during the evolution of multicellularity.</title>
        <authorList>
            <person name="Hanschen E.R."/>
            <person name="Marriage T.N."/>
            <person name="Ferris P.J."/>
            <person name="Hamaji T."/>
            <person name="Toyoda A."/>
            <person name="Fujiyama A."/>
            <person name="Neme R."/>
            <person name="Noguchi H."/>
            <person name="Minakuchi Y."/>
            <person name="Suzuki M."/>
            <person name="Kawai-Toyooka H."/>
            <person name="Smith D.R."/>
            <person name="Sparks H."/>
            <person name="Anderson J."/>
            <person name="Bakaric R."/>
            <person name="Luria V."/>
            <person name="Karger A."/>
            <person name="Kirschner M.W."/>
            <person name="Durand P.M."/>
            <person name="Michod R.E."/>
            <person name="Nozaki H."/>
            <person name="Olson B.J."/>
        </authorList>
    </citation>
    <scope>NUCLEOTIDE SEQUENCE [LARGE SCALE GENOMIC DNA]</scope>
    <source>
        <strain evidence="3">NIES-2863</strain>
    </source>
</reference>
<gene>
    <name evidence="2" type="ORF">GPECTOR_49g516</name>
</gene>
<keyword evidence="3" id="KW-1185">Reference proteome</keyword>
<name>A0A150G7W1_GONPE</name>
<accession>A0A150G7W1</accession>
<feature type="chain" id="PRO_5007561890" evidence="1">
    <location>
        <begin position="23"/>
        <end position="222"/>
    </location>
</feature>
<comment type="caution">
    <text evidence="2">The sequence shown here is derived from an EMBL/GenBank/DDBJ whole genome shotgun (WGS) entry which is preliminary data.</text>
</comment>